<dbReference type="AlphaFoldDB" id="A0A251PRD8"/>
<dbReference type="CDD" id="cd23509">
    <property type="entry name" value="Gnk2-like"/>
    <property type="match status" value="1"/>
</dbReference>
<dbReference type="InterPro" id="IPR050581">
    <property type="entry name" value="CRR_secretory_protein"/>
</dbReference>
<gene>
    <name evidence="7" type="ORF">PRUPE_4G264700</name>
</gene>
<evidence type="ECO:0000313" key="7">
    <source>
        <dbReference type="EMBL" id="ONI14144.1"/>
    </source>
</evidence>
<dbReference type="EMBL" id="CM007654">
    <property type="protein sequence ID" value="ONI14144.1"/>
    <property type="molecule type" value="Genomic_DNA"/>
</dbReference>
<reference evidence="7 8" key="1">
    <citation type="journal article" date="2013" name="Nat. Genet.">
        <title>The high-quality draft genome of peach (Prunus persica) identifies unique patterns of genetic diversity, domestication and genome evolution.</title>
        <authorList>
            <consortium name="International Peach Genome Initiative"/>
            <person name="Verde I."/>
            <person name="Abbott A.G."/>
            <person name="Scalabrin S."/>
            <person name="Jung S."/>
            <person name="Shu S."/>
            <person name="Marroni F."/>
            <person name="Zhebentyayeva T."/>
            <person name="Dettori M.T."/>
            <person name="Grimwood J."/>
            <person name="Cattonaro F."/>
            <person name="Zuccolo A."/>
            <person name="Rossini L."/>
            <person name="Jenkins J."/>
            <person name="Vendramin E."/>
            <person name="Meisel L.A."/>
            <person name="Decroocq V."/>
            <person name="Sosinski B."/>
            <person name="Prochnik S."/>
            <person name="Mitros T."/>
            <person name="Policriti A."/>
            <person name="Cipriani G."/>
            <person name="Dondini L."/>
            <person name="Ficklin S."/>
            <person name="Goodstein D.M."/>
            <person name="Xuan P."/>
            <person name="Del Fabbro C."/>
            <person name="Aramini V."/>
            <person name="Copetti D."/>
            <person name="Gonzalez S."/>
            <person name="Horner D.S."/>
            <person name="Falchi R."/>
            <person name="Lucas S."/>
            <person name="Mica E."/>
            <person name="Maldonado J."/>
            <person name="Lazzari B."/>
            <person name="Bielenberg D."/>
            <person name="Pirona R."/>
            <person name="Miculan M."/>
            <person name="Barakat A."/>
            <person name="Testolin R."/>
            <person name="Stella A."/>
            <person name="Tartarini S."/>
            <person name="Tonutti P."/>
            <person name="Arus P."/>
            <person name="Orellana A."/>
            <person name="Wells C."/>
            <person name="Main D."/>
            <person name="Vizzotto G."/>
            <person name="Silva H."/>
            <person name="Salamini F."/>
            <person name="Schmutz J."/>
            <person name="Morgante M."/>
            <person name="Rokhsar D.S."/>
        </authorList>
    </citation>
    <scope>NUCLEOTIDE SEQUENCE [LARGE SCALE GENOMIC DNA]</scope>
    <source>
        <strain evidence="8">cv. Nemared</strain>
    </source>
</reference>
<evidence type="ECO:0000256" key="1">
    <source>
        <dbReference type="ARBA" id="ARBA00004613"/>
    </source>
</evidence>
<dbReference type="Proteomes" id="UP000006882">
    <property type="component" value="Chromosome G4"/>
</dbReference>
<organism evidence="7 8">
    <name type="scientific">Prunus persica</name>
    <name type="common">Peach</name>
    <name type="synonym">Amygdalus persica</name>
    <dbReference type="NCBI Taxonomy" id="3760"/>
    <lineage>
        <taxon>Eukaryota</taxon>
        <taxon>Viridiplantae</taxon>
        <taxon>Streptophyta</taxon>
        <taxon>Embryophyta</taxon>
        <taxon>Tracheophyta</taxon>
        <taxon>Spermatophyta</taxon>
        <taxon>Magnoliopsida</taxon>
        <taxon>eudicotyledons</taxon>
        <taxon>Gunneridae</taxon>
        <taxon>Pentapetalae</taxon>
        <taxon>rosids</taxon>
        <taxon>fabids</taxon>
        <taxon>Rosales</taxon>
        <taxon>Rosaceae</taxon>
        <taxon>Amygdaloideae</taxon>
        <taxon>Amygdaleae</taxon>
        <taxon>Prunus</taxon>
    </lineage>
</organism>
<dbReference type="PANTHER" id="PTHR32411:SF43">
    <property type="entry name" value="CYSTEINE-RICH REPEAT SECRETORY PROTEIN 38"/>
    <property type="match status" value="1"/>
</dbReference>
<dbReference type="PANTHER" id="PTHR32411">
    <property type="entry name" value="CYSTEINE-RICH REPEAT SECRETORY PROTEIN 38-RELATED"/>
    <property type="match status" value="1"/>
</dbReference>
<evidence type="ECO:0000256" key="4">
    <source>
        <dbReference type="ARBA" id="ARBA00022737"/>
    </source>
</evidence>
<dbReference type="GO" id="GO:0005576">
    <property type="term" value="C:extracellular region"/>
    <property type="evidence" value="ECO:0007669"/>
    <property type="project" value="UniProtKB-SubCell"/>
</dbReference>
<dbReference type="InterPro" id="IPR002902">
    <property type="entry name" value="GNK2"/>
</dbReference>
<evidence type="ECO:0000256" key="2">
    <source>
        <dbReference type="ARBA" id="ARBA00022525"/>
    </source>
</evidence>
<proteinExistence type="inferred from homology"/>
<evidence type="ECO:0000256" key="3">
    <source>
        <dbReference type="ARBA" id="ARBA00022729"/>
    </source>
</evidence>
<dbReference type="InterPro" id="IPR038408">
    <property type="entry name" value="GNK2_sf"/>
</dbReference>
<keyword evidence="2" id="KW-0964">Secreted</keyword>
<dbReference type="PROSITE" id="PS51473">
    <property type="entry name" value="GNK2"/>
    <property type="match status" value="1"/>
</dbReference>
<protein>
    <recommendedName>
        <fullName evidence="6">Gnk2-homologous domain-containing protein</fullName>
    </recommendedName>
</protein>
<comment type="similarity">
    <text evidence="5">Belongs to the cysteine-rich repeat secretory protein family.</text>
</comment>
<keyword evidence="3" id="KW-0732">Signal</keyword>
<evidence type="ECO:0000256" key="5">
    <source>
        <dbReference type="ARBA" id="ARBA00038515"/>
    </source>
</evidence>
<evidence type="ECO:0000313" key="8">
    <source>
        <dbReference type="Proteomes" id="UP000006882"/>
    </source>
</evidence>
<dbReference type="Gramene" id="ONI14144">
    <property type="protein sequence ID" value="ONI14144"/>
    <property type="gene ID" value="PRUPE_4G264700"/>
</dbReference>
<dbReference type="Pfam" id="PF01657">
    <property type="entry name" value="Stress-antifung"/>
    <property type="match status" value="1"/>
</dbReference>
<feature type="domain" description="Gnk2-homologous" evidence="6">
    <location>
        <begin position="1"/>
        <end position="99"/>
    </location>
</feature>
<keyword evidence="4" id="KW-0677">Repeat</keyword>
<dbReference type="STRING" id="3760.A0A251PRD8"/>
<evidence type="ECO:0000259" key="6">
    <source>
        <dbReference type="PROSITE" id="PS51473"/>
    </source>
</evidence>
<keyword evidence="8" id="KW-1185">Reference proteome</keyword>
<name>A0A251PRD8_PRUPE</name>
<comment type="subcellular location">
    <subcellularLocation>
        <location evidence="1">Secreted</location>
    </subcellularLocation>
</comment>
<sequence length="101" mass="11499">MSSKVVNNPKLIQDKVHALLTRLSFKAINGPLYANGKIKISPKGKNVFGTVECTKDLSEVNCKECLDVAITELQDRSYGMRGGHVFYGSCYIRFEFHRFYY</sequence>
<accession>A0A251PRD8</accession>
<dbReference type="Gene3D" id="3.30.430.20">
    <property type="entry name" value="Gnk2 domain, C-X8-C-X2-C motif"/>
    <property type="match status" value="1"/>
</dbReference>